<dbReference type="EMBL" id="KV467248">
    <property type="protein sequence ID" value="OCT56808.1"/>
    <property type="molecule type" value="Genomic_DNA"/>
</dbReference>
<reference evidence="2" key="1">
    <citation type="submission" date="2016-05" db="EMBL/GenBank/DDBJ databases">
        <title>WGS assembly of Xenopus laevis.</title>
        <authorList>
            <person name="Session A."/>
            <person name="Uno Y."/>
            <person name="Kwon T."/>
            <person name="Chapman J."/>
            <person name="Toyoda A."/>
            <person name="Takahashi S."/>
            <person name="Fukui A."/>
            <person name="Hikosaka A."/>
            <person name="Putnam N."/>
            <person name="Stites J."/>
            <person name="Van Heeringen S."/>
            <person name="Quigley I."/>
            <person name="Heinz S."/>
            <person name="Hellsten U."/>
            <person name="Lyons J."/>
            <person name="Suzuki A."/>
            <person name="Kondo M."/>
            <person name="Ogino H."/>
            <person name="Ochi H."/>
            <person name="Bogdanovic O."/>
            <person name="Lister R."/>
            <person name="Georgiou G."/>
            <person name="Paranjpe S."/>
            <person name="Van Kruijsbergen I."/>
            <person name="Mozaffari S."/>
            <person name="Shu S."/>
            <person name="Schmutz J."/>
            <person name="Jenkins J."/>
            <person name="Grimwood J."/>
            <person name="Carlson J."/>
            <person name="Mitros T."/>
            <person name="Simakov O."/>
            <person name="Heald R."/>
            <person name="Miller K."/>
            <person name="Haudenschild C."/>
            <person name="Kuroki Y."/>
            <person name="Tanaka T."/>
            <person name="Michiue T."/>
            <person name="Watanabe M."/>
            <person name="Kinoshita T."/>
            <person name="Ohta Y."/>
            <person name="Mawaribuchi S."/>
            <person name="Suzuki Y."/>
            <person name="Haramoto Y."/>
            <person name="Yamamoto T."/>
            <person name="Takagi C."/>
            <person name="Kitzman J."/>
            <person name="Shendure J."/>
            <person name="Nakayama T."/>
            <person name="Izutsu Y."/>
            <person name="Robert J."/>
            <person name="Dichmann D."/>
            <person name="Flajnik M."/>
            <person name="Houston D."/>
            <person name="Marcotte E."/>
            <person name="Wallingford J."/>
            <person name="Ito Y."/>
            <person name="Asashima M."/>
            <person name="Ueno N."/>
            <person name="Matsuda Y."/>
            <person name="Jan Veenstra G."/>
            <person name="Fujiyama A."/>
            <person name="Harland R."/>
            <person name="Taira M."/>
            <person name="Rokhsar D.S."/>
        </authorList>
    </citation>
    <scope>NUCLEOTIDE SEQUENCE</scope>
    <source>
        <strain evidence="2">J</strain>
        <tissue evidence="2">Blood</tissue>
    </source>
</reference>
<keyword evidence="1" id="KW-0472">Membrane</keyword>
<dbReference type="AlphaFoldDB" id="A0A974GZR2"/>
<keyword evidence="1" id="KW-0812">Transmembrane</keyword>
<organism evidence="2">
    <name type="scientific">Xenopus laevis</name>
    <name type="common">African clawed frog</name>
    <dbReference type="NCBI Taxonomy" id="8355"/>
    <lineage>
        <taxon>Eukaryota</taxon>
        <taxon>Metazoa</taxon>
        <taxon>Chordata</taxon>
        <taxon>Craniata</taxon>
        <taxon>Vertebrata</taxon>
        <taxon>Euteleostomi</taxon>
        <taxon>Amphibia</taxon>
        <taxon>Batrachia</taxon>
        <taxon>Anura</taxon>
        <taxon>Pipoidea</taxon>
        <taxon>Pipidae</taxon>
        <taxon>Xenopodinae</taxon>
        <taxon>Xenopus</taxon>
        <taxon>Xenopus</taxon>
    </lineage>
</organism>
<accession>A0A974GZR2</accession>
<feature type="transmembrane region" description="Helical" evidence="1">
    <location>
        <begin position="12"/>
        <end position="35"/>
    </location>
</feature>
<evidence type="ECO:0000313" key="2">
    <source>
        <dbReference type="EMBL" id="OCT56808.1"/>
    </source>
</evidence>
<proteinExistence type="predicted"/>
<evidence type="ECO:0000256" key="1">
    <source>
        <dbReference type="SAM" id="Phobius"/>
    </source>
</evidence>
<name>A0A974GZR2_XENLA</name>
<keyword evidence="1" id="KW-1133">Transmembrane helix</keyword>
<dbReference type="Proteomes" id="UP000694892">
    <property type="component" value="Unassembled WGS sequence"/>
</dbReference>
<protein>
    <submittedName>
        <fullName evidence="2">Uncharacterized protein</fullName>
    </submittedName>
</protein>
<gene>
    <name evidence="2" type="ORF">XELAEV_18004391mg</name>
</gene>
<sequence>MCPVFPHFMSLLYLACWTMTQLLWHFSFCIIYYILNHNACIHRLMKGIQFVHALTFLLPLDELGGKTWSSCKQSRQSLELTSYV</sequence>